<dbReference type="Proteomes" id="UP000239366">
    <property type="component" value="Unassembled WGS sequence"/>
</dbReference>
<proteinExistence type="predicted"/>
<sequence length="859" mass="95425">KWLFTKYDAFGRAIYTGFKVTQSNRQTLQDGADAHGATFEERGPAVSKGGITIYYTDNTYPSIDLTGNGSDEILTVTYFDSYFDQNENQPETQDGLSIPPTNTNSFQENITSFTQGFATVSKVRVLDQDDWITSISGYDDKGRVVYTASKNNYLNTTDISESSLDFIGKVLESKSSHTRASNAPVITNEYFTYDHMARPLTHQQAINANPWTTLSSLEYNKIGQDSIKRIGNSLQTVNYKYNVRGWLKSINDPNNLGDDLFAFAISYNDPQNFGAGENPDALFNGNISQTLWNSASVNNTGNPVSNRYSYTYDALNRIKTATDNTSNYNVSNITYDKMGNIESLSRNGFQNGAFTNMDVLTYGYDSGNKLLSVNDAGHKDYGFIDKTNSSNEYTYDLNGNMITDSNKGITGITYNHLNLPTNINIDGGTITYRYDATGNKLKKTVSTGNSTDYAGMYIYENGNLSFFSHPEGYIDAQDNFKLVYQYRDYLGSNRLSFSDSDNNSTPKIVEENNYYPFGLKHQGYNDQSSPNGNNSALKYGFNGIEFEESLKIDLYEMDIRRFDPTIGRWISSDPVTHFSNSPYNGFDNNPIYWADPSGADATDFVMDIYKKSSDDEKWVNNHDGTFSSNKKQSVKCQECSSYYLNLETGRVDLISGDQDLTKQGKFWLGGSDATVGDIEDMLELLGFEYTRDSGFRVETTDAYNAFIQMHNSEVVQLTKSLAIEYGMVYIGNIFFPAGGGGAAAGAVGGRGISVLGYASKYGIKSYKELLKLTKGKGLQVHHLIEKRFASILGVSPGSMQSIALTKFEHQVFTNAWRAKIGYNGSNAAITTANATKADVINAAREIYKDYPTILKALGL</sequence>
<evidence type="ECO:0000313" key="1">
    <source>
        <dbReference type="EMBL" id="PQJ15316.1"/>
    </source>
</evidence>
<feature type="non-terminal residue" evidence="1">
    <location>
        <position position="1"/>
    </location>
</feature>
<protein>
    <recommendedName>
        <fullName evidence="3">RHS repeat-associated core domain-containing protein</fullName>
    </recommendedName>
</protein>
<evidence type="ECO:0008006" key="3">
    <source>
        <dbReference type="Google" id="ProtNLM"/>
    </source>
</evidence>
<dbReference type="RefSeq" id="WP_105000966.1">
    <property type="nucleotide sequence ID" value="NZ_MQVX01000001.1"/>
</dbReference>
<gene>
    <name evidence="1" type="ORF">BST99_05810</name>
</gene>
<comment type="caution">
    <text evidence="1">The sequence shown here is derived from an EMBL/GenBank/DDBJ whole genome shotgun (WGS) entry which is preliminary data.</text>
</comment>
<dbReference type="InterPro" id="IPR022385">
    <property type="entry name" value="Rhs_assc_core"/>
</dbReference>
<dbReference type="AlphaFoldDB" id="A0A2S7T785"/>
<dbReference type="EMBL" id="MQVX01000001">
    <property type="protein sequence ID" value="PQJ15316.1"/>
    <property type="molecule type" value="Genomic_DNA"/>
</dbReference>
<organism evidence="1 2">
    <name type="scientific">Aureicoccus marinus</name>
    <dbReference type="NCBI Taxonomy" id="754435"/>
    <lineage>
        <taxon>Bacteria</taxon>
        <taxon>Pseudomonadati</taxon>
        <taxon>Bacteroidota</taxon>
        <taxon>Flavobacteriia</taxon>
        <taxon>Flavobacteriales</taxon>
        <taxon>Flavobacteriaceae</taxon>
        <taxon>Aureicoccus</taxon>
    </lineage>
</organism>
<evidence type="ECO:0000313" key="2">
    <source>
        <dbReference type="Proteomes" id="UP000239366"/>
    </source>
</evidence>
<reference evidence="2" key="1">
    <citation type="submission" date="2016-11" db="EMBL/GenBank/DDBJ databases">
        <title>Trade-off between light-utilization and light-protection in marine flavobacteria.</title>
        <authorList>
            <person name="Kumagai Y."/>
            <person name="Yoshizawa S."/>
            <person name="Kogure K."/>
        </authorList>
    </citation>
    <scope>NUCLEOTIDE SEQUENCE [LARGE SCALE GENOMIC DNA]</scope>
    <source>
        <strain evidence="2">SG-18</strain>
    </source>
</reference>
<keyword evidence="2" id="KW-1185">Reference proteome</keyword>
<accession>A0A2S7T785</accession>
<name>A0A2S7T785_9FLAO</name>
<dbReference type="Gene3D" id="2.180.10.10">
    <property type="entry name" value="RHS repeat-associated core"/>
    <property type="match status" value="1"/>
</dbReference>
<dbReference type="NCBIfam" id="TIGR03696">
    <property type="entry name" value="Rhs_assc_core"/>
    <property type="match status" value="1"/>
</dbReference>